<dbReference type="PANTHER" id="PTHR33112:SF16">
    <property type="entry name" value="HETEROKARYON INCOMPATIBILITY DOMAIN-CONTAINING PROTEIN"/>
    <property type="match status" value="1"/>
</dbReference>
<comment type="caution">
    <text evidence="3">The sequence shown here is derived from an EMBL/GenBank/DDBJ whole genome shotgun (WGS) entry which is preliminary data.</text>
</comment>
<feature type="domain" description="Heterokaryon incompatibility" evidence="2">
    <location>
        <begin position="355"/>
        <end position="528"/>
    </location>
</feature>
<feature type="compositionally biased region" description="Acidic residues" evidence="1">
    <location>
        <begin position="102"/>
        <end position="120"/>
    </location>
</feature>
<dbReference type="Pfam" id="PF06985">
    <property type="entry name" value="HET"/>
    <property type="match status" value="1"/>
</dbReference>
<protein>
    <recommendedName>
        <fullName evidence="2">Heterokaryon incompatibility domain-containing protein</fullName>
    </recommendedName>
</protein>
<feature type="compositionally biased region" description="Basic and acidic residues" evidence="1">
    <location>
        <begin position="207"/>
        <end position="216"/>
    </location>
</feature>
<name>A0A559LHJ7_FUSOC</name>
<feature type="compositionally biased region" description="Acidic residues" evidence="1">
    <location>
        <begin position="168"/>
        <end position="187"/>
    </location>
</feature>
<dbReference type="PANTHER" id="PTHR33112">
    <property type="entry name" value="DOMAIN PROTEIN, PUTATIVE-RELATED"/>
    <property type="match status" value="1"/>
</dbReference>
<feature type="compositionally biased region" description="Basic and acidic residues" evidence="1">
    <location>
        <begin position="87"/>
        <end position="101"/>
    </location>
</feature>
<dbReference type="EMBL" id="SRMI01000003">
    <property type="protein sequence ID" value="TVY73750.1"/>
    <property type="molecule type" value="Genomic_DNA"/>
</dbReference>
<reference evidence="3 4" key="1">
    <citation type="journal article" date="2019" name="Microbiol. Resour. Announc.">
        <title>High-quality draft genome sequence of Fusarium oxysporum f. sp. cubense strain 160527, a causal agent of Panama disease.</title>
        <authorList>
            <person name="Asai S."/>
            <person name="Ayukawa Y."/>
            <person name="Gan P."/>
            <person name="Masuda S."/>
            <person name="Komatsu K."/>
            <person name="Shirasu K."/>
            <person name="Arie T."/>
        </authorList>
    </citation>
    <scope>NUCLEOTIDE SEQUENCE [LARGE SCALE GENOMIC DNA]</scope>
    <source>
        <strain evidence="3 4">160527</strain>
    </source>
</reference>
<dbReference type="AlphaFoldDB" id="A0A559LHJ7"/>
<feature type="compositionally biased region" description="Basic and acidic residues" evidence="1">
    <location>
        <begin position="138"/>
        <end position="147"/>
    </location>
</feature>
<dbReference type="Proteomes" id="UP000320707">
    <property type="component" value="Unassembled WGS sequence"/>
</dbReference>
<gene>
    <name evidence="3" type="ORF">Focb16_v005214</name>
</gene>
<accession>A0A559LHJ7</accession>
<feature type="compositionally biased region" description="Acidic residues" evidence="1">
    <location>
        <begin position="195"/>
        <end position="205"/>
    </location>
</feature>
<evidence type="ECO:0000313" key="3">
    <source>
        <dbReference type="EMBL" id="TVY73750.1"/>
    </source>
</evidence>
<feature type="compositionally biased region" description="Acidic residues" evidence="1">
    <location>
        <begin position="148"/>
        <end position="158"/>
    </location>
</feature>
<proteinExistence type="predicted"/>
<organism evidence="3 4">
    <name type="scientific">Fusarium oxysporum f. sp. cubense</name>
    <dbReference type="NCBI Taxonomy" id="61366"/>
    <lineage>
        <taxon>Eukaryota</taxon>
        <taxon>Fungi</taxon>
        <taxon>Dikarya</taxon>
        <taxon>Ascomycota</taxon>
        <taxon>Pezizomycotina</taxon>
        <taxon>Sordariomycetes</taxon>
        <taxon>Hypocreomycetidae</taxon>
        <taxon>Hypocreales</taxon>
        <taxon>Nectriaceae</taxon>
        <taxon>Fusarium</taxon>
        <taxon>Fusarium oxysporum species complex</taxon>
    </lineage>
</organism>
<evidence type="ECO:0000259" key="2">
    <source>
        <dbReference type="Pfam" id="PF06985"/>
    </source>
</evidence>
<feature type="region of interest" description="Disordered" evidence="1">
    <location>
        <begin position="77"/>
        <end position="216"/>
    </location>
</feature>
<dbReference type="InterPro" id="IPR010730">
    <property type="entry name" value="HET"/>
</dbReference>
<evidence type="ECO:0000256" key="1">
    <source>
        <dbReference type="SAM" id="MobiDB-lite"/>
    </source>
</evidence>
<evidence type="ECO:0000313" key="4">
    <source>
        <dbReference type="Proteomes" id="UP000320707"/>
    </source>
</evidence>
<sequence length="884" mass="100652">MTSKQPNDNPVTLNQPCKFCKVLEFDDSSFGGESKTSDDGTPFVDFGEVEQTKEDREAQIGARIQRARMALSFAMQNADADAPETVAKTELKLDYSRKSIEEKEEDEIPEPEENYSDAESEGEKAGNDTGDGDDNGGGEEKETGGEDAKDEEGPVSDEDANKLRYEDIDTDSDAESEPDTESDEQIDDANVQAEDSNDSDQENQEEPATKRAPKDAKLIITEVTYKLREHGSDDERPQRTWLDAMYVFFTIDCEEQTRDYSIHDTIYADRADHCSSWFDIGRRPIMNDQLSKASLSRMKELVVLSEKEQPYKLVKAPYLLTRLLDLEASCNSSLRLIITKNNLTIPKLDSYQKRYAALSYCWGFNPATTQLTTTKETLETCLSAIPMETVPQTVADSIQVCRALGIRYLWVDALCIIQGDAEDWSKESFQMSKIYENSYLTLCIVQGDSCSSGFLKQDYTPPNLKINFRSKINSAISGHLTLRILLPPSETVRRCRPEDGKYGRADGSPGDTDLQNAAWRTRGWTFQEDQLAPRKVFFGNLMFHVSRGSALEAADGSSIGHFRFMEGIDSLERGLSTWYSMIAGYSARNLTVQHDKFPAISALARSFAERFRDQKYLAGLWESNIHLGLLWTCPAWMESDKFQDLVSKKYTAPSWSWARRPLQVSWILNGDEHPTSELVIRETEVISEKHNPYGRVSKGRLLLTAKIFKPPTQKNGQIRLEHSYKYWKYMNVLTFNYMLRSKRKRFMAKILFDWDSYCAINDNRYPRGPMGGISLLLTANILPGDAPMMKSRDLPDDQEMLLGIVVRPSPEEEGAYEKLGLWYTEDREKGGRKFWKMFRCRILYLFRLRVTKRLYVSKALALIKTYRGVSGRQGSTFIGWRLAS</sequence>